<name>A0A847SCU0_9NEIS</name>
<dbReference type="Gene3D" id="3.40.50.10330">
    <property type="entry name" value="Probable inorganic polyphosphate/atp-NAD kinase, domain 1"/>
    <property type="match status" value="1"/>
</dbReference>
<evidence type="ECO:0000313" key="1">
    <source>
        <dbReference type="EMBL" id="NLR76667.1"/>
    </source>
</evidence>
<dbReference type="GO" id="GO:0006741">
    <property type="term" value="P:NADP+ biosynthetic process"/>
    <property type="evidence" value="ECO:0007669"/>
    <property type="project" value="InterPro"/>
</dbReference>
<dbReference type="RefSeq" id="WP_168878333.1">
    <property type="nucleotide sequence ID" value="NZ_JABAIM010000004.1"/>
</dbReference>
<dbReference type="InterPro" id="IPR017438">
    <property type="entry name" value="ATP-NAD_kinase_N"/>
</dbReference>
<dbReference type="Proteomes" id="UP000587991">
    <property type="component" value="Unassembled WGS sequence"/>
</dbReference>
<dbReference type="PIRSF" id="PIRSF016907">
    <property type="entry name" value="Kin_ATP-NAD"/>
    <property type="match status" value="1"/>
</dbReference>
<sequence length="384" mass="40292">MSDRWRIGLLVNPYAGLGGPLALKGSDGCAVQALQAGAVPQAAVRATQAILALQPWWPQIDWLTGSGPLGEAVLAALGLPAQCCHHAQPAGGLQSQAEDSRQLAARLAAQSPDLLLFAGGDGTARDVLSGAGVQQAVLGIPAGVKMQSAVFGHTPQASGLLAARFLSGSRRITAQQEVMDLDEAALRQGRVQAALFGYMATPVDPRYLQAGKSRAPEGDRVQTEAIATRVQEQLSPGVAHLLGPGSTTYAVKRLLGGGSLLGVDVWQDGHWRVQDATEAQLWQQVQQGPCQAWVSCIGGQGHVFGRGNQQFSPRILQRLGPVAVTVLATPGKLQSLGGRPLLIDSGDPLLDAAFAGMARVWTGYRDEVRYRLRGEPPPADDAAQ</sequence>
<reference evidence="1 2" key="1">
    <citation type="submission" date="2020-04" db="EMBL/GenBank/DDBJ databases">
        <title>Draft genome of Leeia sp. IMCC25680.</title>
        <authorList>
            <person name="Song J."/>
            <person name="Cho J.-C."/>
        </authorList>
    </citation>
    <scope>NUCLEOTIDE SEQUENCE [LARGE SCALE GENOMIC DNA]</scope>
    <source>
        <strain evidence="1 2">IMCC25680</strain>
    </source>
</reference>
<dbReference type="InterPro" id="IPR011386">
    <property type="entry name" value="Put_ATP-NAD_kin"/>
</dbReference>
<dbReference type="AlphaFoldDB" id="A0A847SCU0"/>
<evidence type="ECO:0000313" key="2">
    <source>
        <dbReference type="Proteomes" id="UP000587991"/>
    </source>
</evidence>
<keyword evidence="2" id="KW-1185">Reference proteome</keyword>
<dbReference type="PANTHER" id="PTHR40697">
    <property type="entry name" value="ACETOIN CATABOLISM PROTEIN X"/>
    <property type="match status" value="1"/>
</dbReference>
<organism evidence="1 2">
    <name type="scientific">Leeia aquatica</name>
    <dbReference type="NCBI Taxonomy" id="2725557"/>
    <lineage>
        <taxon>Bacteria</taxon>
        <taxon>Pseudomonadati</taxon>
        <taxon>Pseudomonadota</taxon>
        <taxon>Betaproteobacteria</taxon>
        <taxon>Neisseriales</taxon>
        <taxon>Leeiaceae</taxon>
        <taxon>Leeia</taxon>
    </lineage>
</organism>
<dbReference type="InterPro" id="IPR039065">
    <property type="entry name" value="AcoX-like"/>
</dbReference>
<comment type="caution">
    <text evidence="1">The sequence shown here is derived from an EMBL/GenBank/DDBJ whole genome shotgun (WGS) entry which is preliminary data.</text>
</comment>
<dbReference type="SUPFAM" id="SSF111331">
    <property type="entry name" value="NAD kinase/diacylglycerol kinase-like"/>
    <property type="match status" value="1"/>
</dbReference>
<dbReference type="GO" id="GO:0005524">
    <property type="term" value="F:ATP binding"/>
    <property type="evidence" value="ECO:0007669"/>
    <property type="project" value="UniProtKB-ARBA"/>
</dbReference>
<keyword evidence="1" id="KW-0808">Transferase</keyword>
<dbReference type="Pfam" id="PF20143">
    <property type="entry name" value="NAD_kinase_C"/>
    <property type="match status" value="1"/>
</dbReference>
<keyword evidence="1" id="KW-0418">Kinase</keyword>
<dbReference type="GO" id="GO:0003951">
    <property type="term" value="F:NAD+ kinase activity"/>
    <property type="evidence" value="ECO:0007669"/>
    <property type="project" value="InterPro"/>
</dbReference>
<dbReference type="Pfam" id="PF01513">
    <property type="entry name" value="NAD_kinase"/>
    <property type="match status" value="1"/>
</dbReference>
<dbReference type="PANTHER" id="PTHR40697:SF2">
    <property type="entry name" value="ATP-NAD KINASE-RELATED"/>
    <property type="match status" value="1"/>
</dbReference>
<dbReference type="EMBL" id="JABAIM010000004">
    <property type="protein sequence ID" value="NLR76667.1"/>
    <property type="molecule type" value="Genomic_DNA"/>
</dbReference>
<dbReference type="GO" id="GO:0051287">
    <property type="term" value="F:NAD binding"/>
    <property type="evidence" value="ECO:0007669"/>
    <property type="project" value="UniProtKB-ARBA"/>
</dbReference>
<gene>
    <name evidence="1" type="ORF">HF682_15980</name>
</gene>
<accession>A0A847SCU0</accession>
<dbReference type="InterPro" id="IPR016064">
    <property type="entry name" value="NAD/diacylglycerol_kinase_sf"/>
</dbReference>
<protein>
    <submittedName>
        <fullName evidence="1">ATP-NAD kinase</fullName>
    </submittedName>
</protein>
<dbReference type="InterPro" id="IPR002504">
    <property type="entry name" value="NADK"/>
</dbReference>
<proteinExistence type="predicted"/>